<feature type="region of interest" description="Disordered" evidence="1">
    <location>
        <begin position="314"/>
        <end position="337"/>
    </location>
</feature>
<organism evidence="3 4">
    <name type="scientific">Cryptotermes secundus</name>
    <dbReference type="NCBI Taxonomy" id="105785"/>
    <lineage>
        <taxon>Eukaryota</taxon>
        <taxon>Metazoa</taxon>
        <taxon>Ecdysozoa</taxon>
        <taxon>Arthropoda</taxon>
        <taxon>Hexapoda</taxon>
        <taxon>Insecta</taxon>
        <taxon>Pterygota</taxon>
        <taxon>Neoptera</taxon>
        <taxon>Polyneoptera</taxon>
        <taxon>Dictyoptera</taxon>
        <taxon>Blattodea</taxon>
        <taxon>Blattoidea</taxon>
        <taxon>Termitoidae</taxon>
        <taxon>Kalotermitidae</taxon>
        <taxon>Cryptotermitinae</taxon>
        <taxon>Cryptotermes</taxon>
    </lineage>
</organism>
<gene>
    <name evidence="3" type="ORF">B7P43_G07751</name>
</gene>
<feature type="region of interest" description="Disordered" evidence="1">
    <location>
        <begin position="390"/>
        <end position="410"/>
    </location>
</feature>
<feature type="compositionally biased region" description="Gly residues" evidence="1">
    <location>
        <begin position="327"/>
        <end position="337"/>
    </location>
</feature>
<feature type="compositionally biased region" description="Gly residues" evidence="1">
    <location>
        <begin position="218"/>
        <end position="236"/>
    </location>
</feature>
<keyword evidence="2" id="KW-0732">Signal</keyword>
<dbReference type="OrthoDB" id="6627399at2759"/>
<evidence type="ECO:0000313" key="4">
    <source>
        <dbReference type="Proteomes" id="UP000235965"/>
    </source>
</evidence>
<feature type="region of interest" description="Disordered" evidence="1">
    <location>
        <begin position="40"/>
        <end position="66"/>
    </location>
</feature>
<accession>A0A2J7QXI6</accession>
<evidence type="ECO:0000256" key="1">
    <source>
        <dbReference type="SAM" id="MobiDB-lite"/>
    </source>
</evidence>
<feature type="chain" id="PRO_5014458586" description="Osiris 7" evidence="2">
    <location>
        <begin position="25"/>
        <end position="410"/>
    </location>
</feature>
<feature type="region of interest" description="Disordered" evidence="1">
    <location>
        <begin position="204"/>
        <end position="236"/>
    </location>
</feature>
<proteinExistence type="predicted"/>
<reference evidence="3 4" key="1">
    <citation type="submission" date="2017-12" db="EMBL/GenBank/DDBJ databases">
        <title>Hemimetabolous genomes reveal molecular basis of termite eusociality.</title>
        <authorList>
            <person name="Harrison M.C."/>
            <person name="Jongepier E."/>
            <person name="Robertson H.M."/>
            <person name="Arning N."/>
            <person name="Bitard-Feildel T."/>
            <person name="Chao H."/>
            <person name="Childers C.P."/>
            <person name="Dinh H."/>
            <person name="Doddapaneni H."/>
            <person name="Dugan S."/>
            <person name="Gowin J."/>
            <person name="Greiner C."/>
            <person name="Han Y."/>
            <person name="Hu H."/>
            <person name="Hughes D.S.T."/>
            <person name="Huylmans A.-K."/>
            <person name="Kemena C."/>
            <person name="Kremer L.P.M."/>
            <person name="Lee S.L."/>
            <person name="Lopez-Ezquerra A."/>
            <person name="Mallet L."/>
            <person name="Monroy-Kuhn J.M."/>
            <person name="Moser A."/>
            <person name="Murali S.C."/>
            <person name="Muzny D.M."/>
            <person name="Otani S."/>
            <person name="Piulachs M.-D."/>
            <person name="Poelchau M."/>
            <person name="Qu J."/>
            <person name="Schaub F."/>
            <person name="Wada-Katsumata A."/>
            <person name="Worley K.C."/>
            <person name="Xie Q."/>
            <person name="Ylla G."/>
            <person name="Poulsen M."/>
            <person name="Gibbs R.A."/>
            <person name="Schal C."/>
            <person name="Richards S."/>
            <person name="Belles X."/>
            <person name="Korb J."/>
            <person name="Bornberg-Bauer E."/>
        </authorList>
    </citation>
    <scope>NUCLEOTIDE SEQUENCE [LARGE SCALE GENOMIC DNA]</scope>
    <source>
        <tissue evidence="3">Whole body</tissue>
    </source>
</reference>
<keyword evidence="4" id="KW-1185">Reference proteome</keyword>
<name>A0A2J7QXI6_9NEOP</name>
<evidence type="ECO:0008006" key="5">
    <source>
        <dbReference type="Google" id="ProtNLM"/>
    </source>
</evidence>
<feature type="compositionally biased region" description="Basic and acidic residues" evidence="1">
    <location>
        <begin position="316"/>
        <end position="326"/>
    </location>
</feature>
<dbReference type="EMBL" id="NEVH01009379">
    <property type="protein sequence ID" value="PNF33303.1"/>
    <property type="molecule type" value="Genomic_DNA"/>
</dbReference>
<feature type="compositionally biased region" description="Polar residues" evidence="1">
    <location>
        <begin position="398"/>
        <end position="410"/>
    </location>
</feature>
<dbReference type="Pfam" id="PF07898">
    <property type="entry name" value="DUF1676"/>
    <property type="match status" value="1"/>
</dbReference>
<dbReference type="Proteomes" id="UP000235965">
    <property type="component" value="Unassembled WGS sequence"/>
</dbReference>
<dbReference type="PANTHER" id="PTHR21879">
    <property type="entry name" value="FI03362P-RELATED-RELATED"/>
    <property type="match status" value="1"/>
</dbReference>
<dbReference type="InterPro" id="IPR012464">
    <property type="entry name" value="DUF1676"/>
</dbReference>
<sequence>MDLRVASLIIWLFVVHHQFVRVKCEILVPSTSDVKVETATPLYNPTTSSPPLTEKSESSGSSWRSFEGTRNHIPLSAGDIMKKVMSKGCAHRYTLTCLKLDVVSLVDRLSETDKYQLLPGVIVVRDNSSAENGSDDEESATSRKFPVDLVASLARDYPNDVDSRLDAFLIRKVGQYLNSHSITVKLFDEESFARARQLELEAAEQLDQNNSDDIQSGRAGGGGGGGGLGGGGGGGGGGKRQGMGQLLLAALLMKGTLVPIAFAALAGLAGKALMTGLLSLMLSAIIGLKSLTHHGGKQAVTYEIVQKPVYSHSHSHSHELHHEHLGGGHGGGGGGGGYGHSSYGRSFNLQPGLTFGDETSEGIHHRAIQGDAIRQKKSDSHEIAYSAYATQGGDVGHSSLTQSATLRQQS</sequence>
<evidence type="ECO:0000256" key="2">
    <source>
        <dbReference type="SAM" id="SignalP"/>
    </source>
</evidence>
<dbReference type="FunCoup" id="A0A2J7QXI6">
    <property type="interactions" value="52"/>
</dbReference>
<protein>
    <recommendedName>
        <fullName evidence="5">Osiris 7</fullName>
    </recommendedName>
</protein>
<dbReference type="InParanoid" id="A0A2J7QXI6"/>
<feature type="signal peptide" evidence="2">
    <location>
        <begin position="1"/>
        <end position="24"/>
    </location>
</feature>
<evidence type="ECO:0000313" key="3">
    <source>
        <dbReference type="EMBL" id="PNF33303.1"/>
    </source>
</evidence>
<dbReference type="PANTHER" id="PTHR21879:SF9">
    <property type="entry name" value="OSIRIS 16"/>
    <property type="match status" value="1"/>
</dbReference>
<dbReference type="AlphaFoldDB" id="A0A2J7QXI6"/>
<comment type="caution">
    <text evidence="3">The sequence shown here is derived from an EMBL/GenBank/DDBJ whole genome shotgun (WGS) entry which is preliminary data.</text>
</comment>
<feature type="compositionally biased region" description="Polar residues" evidence="1">
    <location>
        <begin position="41"/>
        <end position="51"/>
    </location>
</feature>
<dbReference type="GO" id="GO:0016020">
    <property type="term" value="C:membrane"/>
    <property type="evidence" value="ECO:0007669"/>
    <property type="project" value="TreeGrafter"/>
</dbReference>